<keyword evidence="4" id="KW-0812">Transmembrane</keyword>
<dbReference type="Gene3D" id="3.40.630.10">
    <property type="entry name" value="Zn peptidases"/>
    <property type="match status" value="1"/>
</dbReference>
<evidence type="ECO:0000313" key="8">
    <source>
        <dbReference type="EMBL" id="KAI6782282.1"/>
    </source>
</evidence>
<keyword evidence="9" id="KW-1185">Reference proteome</keyword>
<feature type="transmembrane region" description="Helical" evidence="4">
    <location>
        <begin position="616"/>
        <end position="635"/>
    </location>
</feature>
<comment type="caution">
    <text evidence="8">The sequence shown here is derived from an EMBL/GenBank/DDBJ whole genome shotgun (WGS) entry which is preliminary data.</text>
</comment>
<evidence type="ECO:0000259" key="7">
    <source>
        <dbReference type="Pfam" id="PF25147"/>
    </source>
</evidence>
<keyword evidence="1" id="KW-0808">Transferase</keyword>
<dbReference type="Pfam" id="PF00561">
    <property type="entry name" value="Abhydrolase_1"/>
    <property type="match status" value="1"/>
</dbReference>
<feature type="signal peptide" evidence="3">
    <location>
        <begin position="1"/>
        <end position="20"/>
    </location>
</feature>
<comment type="similarity">
    <text evidence="3">Belongs to the peptidase M28 family.</text>
</comment>
<dbReference type="Pfam" id="PF25147">
    <property type="entry name" value="Ribophorin_II_C"/>
    <property type="match status" value="1"/>
</dbReference>
<dbReference type="RefSeq" id="XP_051363138.1">
    <property type="nucleotide sequence ID" value="XM_051505399.1"/>
</dbReference>
<evidence type="ECO:0000313" key="9">
    <source>
        <dbReference type="Proteomes" id="UP001055219"/>
    </source>
</evidence>
<dbReference type="GO" id="GO:0008270">
    <property type="term" value="F:zinc ion binding"/>
    <property type="evidence" value="ECO:0007669"/>
    <property type="project" value="TreeGrafter"/>
</dbReference>
<dbReference type="AlphaFoldDB" id="A0A9Q0BDV7"/>
<dbReference type="GO" id="GO:0008233">
    <property type="term" value="F:peptidase activity"/>
    <property type="evidence" value="ECO:0007669"/>
    <property type="project" value="UniProtKB-KW"/>
</dbReference>
<dbReference type="SUPFAM" id="SSF53187">
    <property type="entry name" value="Zn-dependent exopeptidases"/>
    <property type="match status" value="1"/>
</dbReference>
<dbReference type="SUPFAM" id="SSF53474">
    <property type="entry name" value="alpha/beta-Hydrolases"/>
    <property type="match status" value="1"/>
</dbReference>
<feature type="transmembrane region" description="Helical" evidence="4">
    <location>
        <begin position="586"/>
        <end position="610"/>
    </location>
</feature>
<dbReference type="Pfam" id="PF04389">
    <property type="entry name" value="Peptidase_M28"/>
    <property type="match status" value="1"/>
</dbReference>
<gene>
    <name evidence="8" type="ORF">J7T54_008368</name>
</gene>
<dbReference type="CDD" id="cd03880">
    <property type="entry name" value="M28_QC_like"/>
    <property type="match status" value="1"/>
</dbReference>
<dbReference type="GeneID" id="75834839"/>
<evidence type="ECO:0000256" key="4">
    <source>
        <dbReference type="SAM" id="Phobius"/>
    </source>
</evidence>
<keyword evidence="3" id="KW-0645">Protease</keyword>
<dbReference type="GO" id="GO:0006508">
    <property type="term" value="P:proteolysis"/>
    <property type="evidence" value="ECO:0007669"/>
    <property type="project" value="UniProtKB-KW"/>
</dbReference>
<dbReference type="PANTHER" id="PTHR12283">
    <property type="entry name" value="GLUTAMINYL-PEPTIDE CYCLOTRANSFERASE"/>
    <property type="match status" value="1"/>
</dbReference>
<evidence type="ECO:0000256" key="1">
    <source>
        <dbReference type="ARBA" id="ARBA00022679"/>
    </source>
</evidence>
<evidence type="ECO:0000256" key="2">
    <source>
        <dbReference type="ARBA" id="ARBA00023315"/>
    </source>
</evidence>
<accession>A0A9Q0BDV7</accession>
<dbReference type="InterPro" id="IPR007484">
    <property type="entry name" value="Peptidase_M28"/>
</dbReference>
<feature type="domain" description="Ribophorin II C-terminal" evidence="7">
    <location>
        <begin position="543"/>
        <end position="645"/>
    </location>
</feature>
<dbReference type="OrthoDB" id="19657at2759"/>
<sequence length="1005" mass="111098">MPRPSTIVLILTTLLSLASGSFSTLTDDHLRSIPSPNDDFNIKEGKLLAPILIPRVPGTDGSYKVQKHFVDFFENELPEWRRISQNSTSKTPVTGDRDVPFTNWIFQRDPPWAHEGDVGRLTLVAHFDSLIKPEGFIGAIDSAAPCAMLMHVARSIDTALASKWKDMEDSGDAGLEEAKGIQIIFLDGEEAFDHWSDDDSLYGARSLAAEWERTPHETMSTYKTPLDSISLFVLLDLLGAESPTVPSYFLPTHWAYRNMADLEKRMRDLKLLESSPKHPFLPDGNKEATTFGRGFIGDDHVPFMQRGVEILHLIPSPFPRDLWHKIEDDGEHLDLGTFPAITHFRAGGVKQCDSKLSSTATPVLEAPSPPHFKMRFLPSFALLASAASAASTWSFSDGAVEVASKGSVSTSYIFADVQETVQLGQADRLKVSLTAKDGSKPKRPHQAFLMLKEKHTGLEAPYALTLKESGKGTVELTQKDLPIQLLTSTDPLEASLVIGSFGSTKGAVSHAFNVAILVDPNVPRPQYEAPLRYGKKPEIHHIFRDDPKSPPKIISLVFALAVVATIPLVLLGWAAMGANLDHAAKAVSGSASHILFFGSIVAMEGVYFLYYSGWKLFTVLPFMSIIGLVAFLSGSKALGEVQKSRLAVTPHRIRPTMAKRLHPKFPMIEETLNHPAYPSTIWLLEPHRQGTLPVAKDRGGPVNIAWEIHGSGPTKICFIMGLAGVTASWQRQTKYFGHERGDTYSVLIIDNRGMGASDKPVARYSTSEMALDLIEVLDHVGWTSSREVNVVGISLGGMIAQEVACAIPERLASLSLVSTSAEVQNTQGYLDWAKERLGFVVPKSQEQAIVDTARKIFVDEWLEAPDAEEPPSPESTPRCKAPPGGKYLLFDNNFQRFQAQEINKRRHPHYWSTPGFLCQLIAAGWHRKSDAQLKEMADKVGRERIMVMHGNTDKMIIVSNGQRLIDIIEPDTGLIVDGMGHAPVMERQKYFNELLEERLKHWGQV</sequence>
<feature type="transmembrane region" description="Helical" evidence="4">
    <location>
        <begin position="553"/>
        <end position="574"/>
    </location>
</feature>
<reference evidence="8" key="1">
    <citation type="journal article" date="2021" name="J Fungi (Basel)">
        <title>Genomic and Metabolomic Analyses of the Marine Fungus Emericellopsis cladophorae: Insights into Saltwater Adaptability Mechanisms and Its Biosynthetic Potential.</title>
        <authorList>
            <person name="Goncalves M.F.M."/>
            <person name="Hilario S."/>
            <person name="Van de Peer Y."/>
            <person name="Esteves A.C."/>
            <person name="Alves A."/>
        </authorList>
    </citation>
    <scope>NUCLEOTIDE SEQUENCE</scope>
    <source>
        <strain evidence="8">MUM 19.33</strain>
    </source>
</reference>
<keyword evidence="4" id="KW-0472">Membrane</keyword>
<organism evidence="8 9">
    <name type="scientific">Emericellopsis cladophorae</name>
    <dbReference type="NCBI Taxonomy" id="2686198"/>
    <lineage>
        <taxon>Eukaryota</taxon>
        <taxon>Fungi</taxon>
        <taxon>Dikarya</taxon>
        <taxon>Ascomycota</taxon>
        <taxon>Pezizomycotina</taxon>
        <taxon>Sordariomycetes</taxon>
        <taxon>Hypocreomycetidae</taxon>
        <taxon>Hypocreales</taxon>
        <taxon>Bionectriaceae</taxon>
        <taxon>Emericellopsis</taxon>
    </lineage>
</organism>
<feature type="domain" description="Peptidase M28" evidence="6">
    <location>
        <begin position="120"/>
        <end position="342"/>
    </location>
</feature>
<dbReference type="EC" id="3.4.-.-" evidence="3"/>
<dbReference type="EMBL" id="JAGIXG020000014">
    <property type="protein sequence ID" value="KAI6782282.1"/>
    <property type="molecule type" value="Genomic_DNA"/>
</dbReference>
<keyword evidence="2" id="KW-0012">Acyltransferase</keyword>
<dbReference type="InterPro" id="IPR040234">
    <property type="entry name" value="QC/QCL"/>
</dbReference>
<dbReference type="InterPro" id="IPR037457">
    <property type="entry name" value="M28_QC"/>
</dbReference>
<evidence type="ECO:0000256" key="3">
    <source>
        <dbReference type="RuleBase" id="RU361240"/>
    </source>
</evidence>
<dbReference type="InterPro" id="IPR056790">
    <property type="entry name" value="Ribophorin_II_C"/>
</dbReference>
<keyword evidence="3" id="KW-0479">Metal-binding</keyword>
<keyword evidence="3" id="KW-0732">Signal</keyword>
<dbReference type="InterPro" id="IPR029058">
    <property type="entry name" value="AB_hydrolase_fold"/>
</dbReference>
<reference evidence="8" key="2">
    <citation type="submission" date="2022-07" db="EMBL/GenBank/DDBJ databases">
        <authorList>
            <person name="Goncalves M.F.M."/>
            <person name="Hilario S."/>
            <person name="Van De Peer Y."/>
            <person name="Esteves A.C."/>
            <person name="Alves A."/>
        </authorList>
    </citation>
    <scope>NUCLEOTIDE SEQUENCE</scope>
    <source>
        <strain evidence="8">MUM 19.33</strain>
    </source>
</reference>
<dbReference type="GO" id="GO:0016603">
    <property type="term" value="F:glutaminyl-peptide cyclotransferase activity"/>
    <property type="evidence" value="ECO:0007669"/>
    <property type="project" value="InterPro"/>
</dbReference>
<evidence type="ECO:0000259" key="6">
    <source>
        <dbReference type="Pfam" id="PF04389"/>
    </source>
</evidence>
<feature type="domain" description="AB hydrolase-1" evidence="5">
    <location>
        <begin position="716"/>
        <end position="986"/>
    </location>
</feature>
<evidence type="ECO:0000259" key="5">
    <source>
        <dbReference type="Pfam" id="PF00561"/>
    </source>
</evidence>
<keyword evidence="3" id="KW-0378">Hydrolase</keyword>
<dbReference type="InterPro" id="IPR000073">
    <property type="entry name" value="AB_hydrolase_1"/>
</dbReference>
<keyword evidence="4" id="KW-1133">Transmembrane helix</keyword>
<dbReference type="Proteomes" id="UP001055219">
    <property type="component" value="Unassembled WGS sequence"/>
</dbReference>
<feature type="chain" id="PRO_5040530220" description="Peptide hydrolase" evidence="3">
    <location>
        <begin position="21"/>
        <end position="1005"/>
    </location>
</feature>
<name>A0A9Q0BDV7_9HYPO</name>
<dbReference type="Gene3D" id="3.40.50.1820">
    <property type="entry name" value="alpha/beta hydrolase"/>
    <property type="match status" value="1"/>
</dbReference>
<protein>
    <recommendedName>
        <fullName evidence="3">Peptide hydrolase</fullName>
        <ecNumber evidence="3">3.4.-.-</ecNumber>
    </recommendedName>
</protein>
<proteinExistence type="inferred from homology"/>
<keyword evidence="3" id="KW-0862">Zinc</keyword>
<dbReference type="PANTHER" id="PTHR12283:SF6">
    <property type="entry name" value="GLUTAMINYL-PEPTIDE CYCLOTRANSFERASE-RELATED"/>
    <property type="match status" value="1"/>
</dbReference>